<keyword evidence="2" id="KW-0624">Polysaccharide degradation</keyword>
<dbReference type="Proteomes" id="UP000646827">
    <property type="component" value="Unassembled WGS sequence"/>
</dbReference>
<comment type="caution">
    <text evidence="4">The sequence shown here is derived from an EMBL/GenBank/DDBJ whole genome shotgun (WGS) entry which is preliminary data.</text>
</comment>
<dbReference type="InterPro" id="IPR002594">
    <property type="entry name" value="GH12"/>
</dbReference>
<evidence type="ECO:0000256" key="2">
    <source>
        <dbReference type="RuleBase" id="RU361163"/>
    </source>
</evidence>
<keyword evidence="5" id="KW-1185">Reference proteome</keyword>
<proteinExistence type="inferred from homology"/>
<dbReference type="GO" id="GO:0000272">
    <property type="term" value="P:polysaccharide catabolic process"/>
    <property type="evidence" value="ECO:0007669"/>
    <property type="project" value="UniProtKB-KW"/>
</dbReference>
<dbReference type="InterPro" id="IPR013319">
    <property type="entry name" value="GH11/12"/>
</dbReference>
<dbReference type="SUPFAM" id="SSF49899">
    <property type="entry name" value="Concanavalin A-like lectins/glucanases"/>
    <property type="match status" value="1"/>
</dbReference>
<evidence type="ECO:0000313" key="5">
    <source>
        <dbReference type="Proteomes" id="UP000646827"/>
    </source>
</evidence>
<feature type="signal peptide" evidence="3">
    <location>
        <begin position="1"/>
        <end position="28"/>
    </location>
</feature>
<dbReference type="GO" id="GO:0008810">
    <property type="term" value="F:cellulase activity"/>
    <property type="evidence" value="ECO:0007669"/>
    <property type="project" value="InterPro"/>
</dbReference>
<keyword evidence="2" id="KW-0119">Carbohydrate metabolism</keyword>
<feature type="chain" id="PRO_5034906557" evidence="3">
    <location>
        <begin position="29"/>
        <end position="276"/>
    </location>
</feature>
<evidence type="ECO:0000256" key="1">
    <source>
        <dbReference type="ARBA" id="ARBA00005519"/>
    </source>
</evidence>
<evidence type="ECO:0000256" key="3">
    <source>
        <dbReference type="SAM" id="SignalP"/>
    </source>
</evidence>
<dbReference type="Pfam" id="PF01670">
    <property type="entry name" value="Glyco_hydro_12"/>
    <property type="match status" value="1"/>
</dbReference>
<protein>
    <submittedName>
        <fullName evidence="4">Uncharacterized protein</fullName>
    </submittedName>
</protein>
<dbReference type="EMBL" id="JAEPRB010000003">
    <property type="protein sequence ID" value="KAG2228002.1"/>
    <property type="molecule type" value="Genomic_DNA"/>
</dbReference>
<name>A0A8H7SEV0_9FUNG</name>
<keyword evidence="2" id="KW-0378">Hydrolase</keyword>
<comment type="similarity">
    <text evidence="1 2">Belongs to the glycosyl hydrolase 12 (cellulase H) family.</text>
</comment>
<dbReference type="Gene3D" id="2.60.120.180">
    <property type="match status" value="1"/>
</dbReference>
<dbReference type="AlphaFoldDB" id="A0A8H7SEV0"/>
<dbReference type="PANTHER" id="PTHR34002">
    <property type="entry name" value="BLR1656 PROTEIN"/>
    <property type="match status" value="1"/>
</dbReference>
<evidence type="ECO:0000313" key="4">
    <source>
        <dbReference type="EMBL" id="KAG2228002.1"/>
    </source>
</evidence>
<keyword evidence="2" id="KW-0326">Glycosidase</keyword>
<accession>A0A8H7SEV0</accession>
<organism evidence="4 5">
    <name type="scientific">Circinella minor</name>
    <dbReference type="NCBI Taxonomy" id="1195481"/>
    <lineage>
        <taxon>Eukaryota</taxon>
        <taxon>Fungi</taxon>
        <taxon>Fungi incertae sedis</taxon>
        <taxon>Mucoromycota</taxon>
        <taxon>Mucoromycotina</taxon>
        <taxon>Mucoromycetes</taxon>
        <taxon>Mucorales</taxon>
        <taxon>Lichtheimiaceae</taxon>
        <taxon>Circinella</taxon>
    </lineage>
</organism>
<reference evidence="4 5" key="1">
    <citation type="submission" date="2020-12" db="EMBL/GenBank/DDBJ databases">
        <title>Metabolic potential, ecology and presence of endohyphal bacteria is reflected in genomic diversity of Mucoromycotina.</title>
        <authorList>
            <person name="Muszewska A."/>
            <person name="Okrasinska A."/>
            <person name="Steczkiewicz K."/>
            <person name="Drgas O."/>
            <person name="Orlowska M."/>
            <person name="Perlinska-Lenart U."/>
            <person name="Aleksandrzak-Piekarczyk T."/>
            <person name="Szatraj K."/>
            <person name="Zielenkiewicz U."/>
            <person name="Pilsyk S."/>
            <person name="Malc E."/>
            <person name="Mieczkowski P."/>
            <person name="Kruszewska J.S."/>
            <person name="Biernat P."/>
            <person name="Pawlowska J."/>
        </authorList>
    </citation>
    <scope>NUCLEOTIDE SEQUENCE [LARGE SCALE GENOMIC DNA]</scope>
    <source>
        <strain evidence="4 5">CBS 142.35</strain>
    </source>
</reference>
<dbReference type="OrthoDB" id="95118at2759"/>
<dbReference type="PANTHER" id="PTHR34002:SF9">
    <property type="entry name" value="XYLOGLUCAN-SPECIFIC ENDO-BETA-1,4-GLUCANASE A"/>
    <property type="match status" value="1"/>
</dbReference>
<dbReference type="InterPro" id="IPR013320">
    <property type="entry name" value="ConA-like_dom_sf"/>
</dbReference>
<gene>
    <name evidence="4" type="ORF">INT45_012026</name>
</gene>
<sequence length="276" mass="31853">MYYQPCSSLVLIIVFSFLFCFLPTTLFSSPITTHGGSHHCDQRYNETIGNYELHNNILDSANGFGTQCIEGNEKNGDNVIAWEAKWSWDEPNNFKAFPHIEPIIDQHYSLKDIQHISFTWSWSYETITMNGGDNNNKNLQQPKEYFEANVALELLTYSLKTGAVDYQIRIWLGMFGDNIDTLGEEVVDKTFNYDGVQWKLYKGKNTKLAIYTMVPKERKNIVSIFHGDALPYFNYLVENDYIPSDDPQGLFKLRAGSQVYAGRNIRFITHFFSVKI</sequence>
<keyword evidence="3" id="KW-0732">Signal</keyword>